<feature type="compositionally biased region" description="Basic and acidic residues" evidence="1">
    <location>
        <begin position="223"/>
        <end position="236"/>
    </location>
</feature>
<feature type="region of interest" description="Disordered" evidence="1">
    <location>
        <begin position="169"/>
        <end position="253"/>
    </location>
</feature>
<dbReference type="STRING" id="57577.A0A2K3JNY9"/>
<reference evidence="2 3" key="1">
    <citation type="journal article" date="2014" name="Am. J. Bot.">
        <title>Genome assembly and annotation for red clover (Trifolium pratense; Fabaceae).</title>
        <authorList>
            <person name="Istvanek J."/>
            <person name="Jaros M."/>
            <person name="Krenek A."/>
            <person name="Repkova J."/>
        </authorList>
    </citation>
    <scope>NUCLEOTIDE SEQUENCE [LARGE SCALE GENOMIC DNA]</scope>
    <source>
        <strain evidence="3">cv. Tatra</strain>
        <tissue evidence="2">Young leaves</tissue>
    </source>
</reference>
<reference evidence="2 3" key="2">
    <citation type="journal article" date="2017" name="Front. Plant Sci.">
        <title>Gene Classification and Mining of Molecular Markers Useful in Red Clover (Trifolium pratense) Breeding.</title>
        <authorList>
            <person name="Istvanek J."/>
            <person name="Dluhosova J."/>
            <person name="Dluhos P."/>
            <person name="Patkova L."/>
            <person name="Nedelnik J."/>
            <person name="Repkova J."/>
        </authorList>
    </citation>
    <scope>NUCLEOTIDE SEQUENCE [LARGE SCALE GENOMIC DNA]</scope>
    <source>
        <strain evidence="3">cv. Tatra</strain>
        <tissue evidence="2">Young leaves</tissue>
    </source>
</reference>
<dbReference type="Proteomes" id="UP000236291">
    <property type="component" value="Unassembled WGS sequence"/>
</dbReference>
<feature type="compositionally biased region" description="Basic and acidic residues" evidence="1">
    <location>
        <begin position="177"/>
        <end position="187"/>
    </location>
</feature>
<dbReference type="ExpressionAtlas" id="A0A2K3JNY9">
    <property type="expression patterns" value="baseline"/>
</dbReference>
<evidence type="ECO:0000256" key="1">
    <source>
        <dbReference type="SAM" id="MobiDB-lite"/>
    </source>
</evidence>
<dbReference type="GO" id="GO:0045893">
    <property type="term" value="P:positive regulation of DNA-templated transcription"/>
    <property type="evidence" value="ECO:0007669"/>
    <property type="project" value="TreeGrafter"/>
</dbReference>
<feature type="region of interest" description="Disordered" evidence="1">
    <location>
        <begin position="112"/>
        <end position="136"/>
    </location>
</feature>
<dbReference type="PANTHER" id="PTHR31008">
    <property type="entry name" value="COP1-INTERACTING PROTEIN-RELATED"/>
    <property type="match status" value="1"/>
</dbReference>
<protein>
    <submittedName>
        <fullName evidence="2">Putative TIR resistance protein</fullName>
    </submittedName>
</protein>
<accession>A0A2K3JNY9</accession>
<dbReference type="GO" id="GO:0009416">
    <property type="term" value="P:response to light stimulus"/>
    <property type="evidence" value="ECO:0007669"/>
    <property type="project" value="TreeGrafter"/>
</dbReference>
<dbReference type="PANTHER" id="PTHR31008:SF4">
    <property type="entry name" value="COP1-INTERACTING PROTEIN 7"/>
    <property type="match status" value="1"/>
</dbReference>
<sequence length="294" mass="32557">MAYARALVAGFYPESMDDLISFSDAFGASRLREACLNFLELCKQKNEDKLWMDEIAAMQVSSQAVLPYLRTSGIILAGEDDSGSKLNGLGDASISGSTPSHASLDIGQEYSLPAAGQTPSSDGRAQMPMSWPNHHPQYIHNFQGHAFQQMPPYQGYMYPGMQVPSSYYPGNMQWPPNEDHSHSDKTSYKKKKKKNKQSQVADHSEEDGSTTSSEYTDESDSDADSKQSKKKSSTEHLRRKKHGKKSSRKVVIRNINYITSKGDGEKGSITEGSLSNEEEFINGDSLKHKVEEAV</sequence>
<organism evidence="2 3">
    <name type="scientific">Trifolium pratense</name>
    <name type="common">Red clover</name>
    <dbReference type="NCBI Taxonomy" id="57577"/>
    <lineage>
        <taxon>Eukaryota</taxon>
        <taxon>Viridiplantae</taxon>
        <taxon>Streptophyta</taxon>
        <taxon>Embryophyta</taxon>
        <taxon>Tracheophyta</taxon>
        <taxon>Spermatophyta</taxon>
        <taxon>Magnoliopsida</taxon>
        <taxon>eudicotyledons</taxon>
        <taxon>Gunneridae</taxon>
        <taxon>Pentapetalae</taxon>
        <taxon>rosids</taxon>
        <taxon>fabids</taxon>
        <taxon>Fabales</taxon>
        <taxon>Fabaceae</taxon>
        <taxon>Papilionoideae</taxon>
        <taxon>50 kb inversion clade</taxon>
        <taxon>NPAAA clade</taxon>
        <taxon>Hologalegina</taxon>
        <taxon>IRL clade</taxon>
        <taxon>Trifolieae</taxon>
        <taxon>Trifolium</taxon>
    </lineage>
</organism>
<dbReference type="EMBL" id="ASHM01072556">
    <property type="protein sequence ID" value="PNX55728.1"/>
    <property type="molecule type" value="Genomic_DNA"/>
</dbReference>
<evidence type="ECO:0000313" key="2">
    <source>
        <dbReference type="EMBL" id="PNX55728.1"/>
    </source>
</evidence>
<gene>
    <name evidence="2" type="ORF">L195_g049358</name>
</gene>
<evidence type="ECO:0000313" key="3">
    <source>
        <dbReference type="Proteomes" id="UP000236291"/>
    </source>
</evidence>
<dbReference type="AlphaFoldDB" id="A0A2K3JNY9"/>
<name>A0A2K3JNY9_TRIPR</name>
<feature type="compositionally biased region" description="Basic residues" evidence="1">
    <location>
        <begin position="237"/>
        <end position="251"/>
    </location>
</feature>
<comment type="caution">
    <text evidence="2">The sequence shown here is derived from an EMBL/GenBank/DDBJ whole genome shotgun (WGS) entry which is preliminary data.</text>
</comment>
<feature type="non-terminal residue" evidence="2">
    <location>
        <position position="294"/>
    </location>
</feature>
<proteinExistence type="predicted"/>